<feature type="transmembrane region" description="Helical" evidence="1">
    <location>
        <begin position="201"/>
        <end position="221"/>
    </location>
</feature>
<sequence length="404" mass="46458">MKTRSLQRWFWALEYMGLYLDRNTDVIAPDCRNTVDGKECGNASVVMKQDQPRIIKQYQQADFSYLKNVRKIIWYFMMNVLYIACSLFILTTRDYSDGSMTRIFFTAWYSAAPVMVVFSVVKCIFSQRIFTELFHVISLIHNAGNLHMPRRCKFTSNCFFLICLVATRTTDLYAVISKIIVSKNETLYEQLIYLAEKFAFTTFWALAFTLILSFNFFVGVLEGNFKQFSANLVGYENKLMETTLYSPHPITTISNASGMSSRSQSPSSSNLRGIEQQLLLIDQAIELITRVYSWNLIFLSSRFLTDLLFGIYLLLTPMKNGGSEISLHFIVITEALCFLFLMHNPADALSDAEEKFIVNLRRLISRLSDDQRLQPNTGIILALQRPRKLTLCNFGTIGRNSFLN</sequence>
<protein>
    <submittedName>
        <fullName evidence="2">Gustatory receptor 101</fullName>
    </submittedName>
</protein>
<keyword evidence="1" id="KW-0812">Transmembrane</keyword>
<accession>A0A6A0GXT1</accession>
<comment type="caution">
    <text evidence="2">The sequence shown here is derived from an EMBL/GenBank/DDBJ whole genome shotgun (WGS) entry which is preliminary data.</text>
</comment>
<feature type="transmembrane region" description="Helical" evidence="1">
    <location>
        <begin position="72"/>
        <end position="91"/>
    </location>
</feature>
<evidence type="ECO:0000256" key="1">
    <source>
        <dbReference type="SAM" id="Phobius"/>
    </source>
</evidence>
<reference evidence="2" key="3">
    <citation type="submission" date="2019-06" db="EMBL/GenBank/DDBJ databases">
        <authorList>
            <person name="Poynton C."/>
            <person name="Hasenbein S."/>
            <person name="Benoit J.B."/>
            <person name="Sepulveda M.S."/>
            <person name="Poelchau M.F."/>
            <person name="Murali S.C."/>
            <person name="Chen S."/>
            <person name="Glastad K.M."/>
            <person name="Werren J.H."/>
            <person name="Vineis J.H."/>
            <person name="Bowen J.L."/>
            <person name="Friedrich M."/>
            <person name="Jones J."/>
            <person name="Robertson H.M."/>
            <person name="Feyereisen R."/>
            <person name="Mechler-Hickson A."/>
            <person name="Mathers N."/>
            <person name="Lee C.E."/>
            <person name="Colbourne J.K."/>
            <person name="Biales A."/>
            <person name="Johnston J.S."/>
            <person name="Wellborn G.A."/>
            <person name="Rosendale A.J."/>
            <person name="Cridge A.G."/>
            <person name="Munoz-Torres M.C."/>
            <person name="Bain P.A."/>
            <person name="Manny A.R."/>
            <person name="Major K.M."/>
            <person name="Lambert F.N."/>
            <person name="Vulpe C.D."/>
            <person name="Tuck P."/>
            <person name="Blalock B.J."/>
            <person name="Lin Y.-Y."/>
            <person name="Smith M.E."/>
            <person name="Ochoa-Acuna H."/>
            <person name="Chen M.-J.M."/>
            <person name="Childers C.P."/>
            <person name="Qu J."/>
            <person name="Dugan S."/>
            <person name="Lee S.L."/>
            <person name="Chao H."/>
            <person name="Dinh H."/>
            <person name="Han Y."/>
            <person name="Doddapaneni H."/>
            <person name="Worley K.C."/>
            <person name="Muzny D.M."/>
            <person name="Gibbs R.A."/>
            <person name="Richards S."/>
        </authorList>
    </citation>
    <scope>NUCLEOTIDE SEQUENCE</scope>
    <source>
        <strain evidence="2">HAZT.00-mixed</strain>
        <tissue evidence="2">Whole organism</tissue>
    </source>
</reference>
<keyword evidence="1" id="KW-1133">Transmembrane helix</keyword>
<feature type="transmembrane region" description="Helical" evidence="1">
    <location>
        <begin position="103"/>
        <end position="125"/>
    </location>
</feature>
<reference evidence="2" key="1">
    <citation type="submission" date="2014-08" db="EMBL/GenBank/DDBJ databases">
        <authorList>
            <person name="Murali S."/>
            <person name="Richards S."/>
            <person name="Bandaranaike D."/>
            <person name="Bellair M."/>
            <person name="Blankenburg K."/>
            <person name="Chao H."/>
            <person name="Dinh H."/>
            <person name="Doddapaneni H."/>
            <person name="Dugan-Rocha S."/>
            <person name="Elkadiri S."/>
            <person name="Gnanaolivu R."/>
            <person name="Hughes D."/>
            <person name="Lee S."/>
            <person name="Li M."/>
            <person name="Ming W."/>
            <person name="Munidasa M."/>
            <person name="Muniz J."/>
            <person name="Nguyen L."/>
            <person name="Osuji N."/>
            <person name="Pu L.-L."/>
            <person name="Puazo M."/>
            <person name="Skinner E."/>
            <person name="Qu C."/>
            <person name="Quiroz J."/>
            <person name="Raj R."/>
            <person name="Weissenberger G."/>
            <person name="Xin Y."/>
            <person name="Zou X."/>
            <person name="Han Y."/>
            <person name="Worley K."/>
            <person name="Muzny D."/>
            <person name="Gibbs R."/>
        </authorList>
    </citation>
    <scope>NUCLEOTIDE SEQUENCE</scope>
    <source>
        <strain evidence="2">HAZT.00-mixed</strain>
        <tissue evidence="2">Whole organism</tissue>
    </source>
</reference>
<keyword evidence="1" id="KW-0472">Membrane</keyword>
<dbReference type="EMBL" id="JQDR03011693">
    <property type="protein sequence ID" value="KAA0192366.1"/>
    <property type="molecule type" value="Genomic_DNA"/>
</dbReference>
<feature type="non-terminal residue" evidence="2">
    <location>
        <position position="404"/>
    </location>
</feature>
<name>A0A6A0GXT1_HYAAZ</name>
<feature type="transmembrane region" description="Helical" evidence="1">
    <location>
        <begin position="325"/>
        <end position="342"/>
    </location>
</feature>
<reference evidence="2" key="2">
    <citation type="journal article" date="2018" name="Environ. Sci. Technol.">
        <title>The Toxicogenome of Hyalella azteca: A Model for Sediment Ecotoxicology and Evolutionary Toxicology.</title>
        <authorList>
            <person name="Poynton H.C."/>
            <person name="Hasenbein S."/>
            <person name="Benoit J.B."/>
            <person name="Sepulveda M.S."/>
            <person name="Poelchau M.F."/>
            <person name="Hughes D.S.T."/>
            <person name="Murali S.C."/>
            <person name="Chen S."/>
            <person name="Glastad K.M."/>
            <person name="Goodisman M.A.D."/>
            <person name="Werren J.H."/>
            <person name="Vineis J.H."/>
            <person name="Bowen J.L."/>
            <person name="Friedrich M."/>
            <person name="Jones J."/>
            <person name="Robertson H.M."/>
            <person name="Feyereisen R."/>
            <person name="Mechler-Hickson A."/>
            <person name="Mathers N."/>
            <person name="Lee C.E."/>
            <person name="Colbourne J.K."/>
            <person name="Biales A."/>
            <person name="Johnston J.S."/>
            <person name="Wellborn G.A."/>
            <person name="Rosendale A.J."/>
            <person name="Cridge A.G."/>
            <person name="Munoz-Torres M.C."/>
            <person name="Bain P.A."/>
            <person name="Manny A.R."/>
            <person name="Major K.M."/>
            <person name="Lambert F.N."/>
            <person name="Vulpe C.D."/>
            <person name="Tuck P."/>
            <person name="Blalock B.J."/>
            <person name="Lin Y.Y."/>
            <person name="Smith M.E."/>
            <person name="Ochoa-Acuna H."/>
            <person name="Chen M.M."/>
            <person name="Childers C.P."/>
            <person name="Qu J."/>
            <person name="Dugan S."/>
            <person name="Lee S.L."/>
            <person name="Chao H."/>
            <person name="Dinh H."/>
            <person name="Han Y."/>
            <person name="Doddapaneni H."/>
            <person name="Worley K.C."/>
            <person name="Muzny D.M."/>
            <person name="Gibbs R.A."/>
            <person name="Richards S."/>
        </authorList>
    </citation>
    <scope>NUCLEOTIDE SEQUENCE</scope>
    <source>
        <strain evidence="2">HAZT.00-mixed</strain>
        <tissue evidence="2">Whole organism</tissue>
    </source>
</reference>
<feature type="transmembrane region" description="Helical" evidence="1">
    <location>
        <begin position="291"/>
        <end position="313"/>
    </location>
</feature>
<proteinExistence type="predicted"/>
<feature type="transmembrane region" description="Helical" evidence="1">
    <location>
        <begin position="158"/>
        <end position="181"/>
    </location>
</feature>
<gene>
    <name evidence="2" type="ORF">HAZT_HAZT011073</name>
</gene>
<keyword evidence="2" id="KW-0675">Receptor</keyword>
<organism evidence="2">
    <name type="scientific">Hyalella azteca</name>
    <name type="common">Amphipod</name>
    <dbReference type="NCBI Taxonomy" id="294128"/>
    <lineage>
        <taxon>Eukaryota</taxon>
        <taxon>Metazoa</taxon>
        <taxon>Ecdysozoa</taxon>
        <taxon>Arthropoda</taxon>
        <taxon>Crustacea</taxon>
        <taxon>Multicrustacea</taxon>
        <taxon>Malacostraca</taxon>
        <taxon>Eumalacostraca</taxon>
        <taxon>Peracarida</taxon>
        <taxon>Amphipoda</taxon>
        <taxon>Senticaudata</taxon>
        <taxon>Talitrida</taxon>
        <taxon>Talitroidea</taxon>
        <taxon>Hyalellidae</taxon>
        <taxon>Hyalella</taxon>
    </lineage>
</organism>
<dbReference type="AlphaFoldDB" id="A0A6A0GXT1"/>
<dbReference type="Proteomes" id="UP000711488">
    <property type="component" value="Unassembled WGS sequence"/>
</dbReference>
<evidence type="ECO:0000313" key="2">
    <source>
        <dbReference type="EMBL" id="KAA0192366.1"/>
    </source>
</evidence>